<comment type="caution">
    <text evidence="1">The sequence shown here is derived from an EMBL/GenBank/DDBJ whole genome shotgun (WGS) entry which is preliminary data.</text>
</comment>
<evidence type="ECO:0000313" key="2">
    <source>
        <dbReference type="Proteomes" id="UP000298061"/>
    </source>
</evidence>
<dbReference type="AlphaFoldDB" id="A0A4Y9ZVZ7"/>
<protein>
    <submittedName>
        <fullName evidence="1">Uncharacterized protein</fullName>
    </submittedName>
</protein>
<evidence type="ECO:0000313" key="1">
    <source>
        <dbReference type="EMBL" id="TFY78992.1"/>
    </source>
</evidence>
<keyword evidence="2" id="KW-1185">Reference proteome</keyword>
<name>A0A4Y9ZVZ7_9AGAM</name>
<proteinExistence type="predicted"/>
<dbReference type="STRING" id="135208.A0A4Y9ZVZ7"/>
<accession>A0A4Y9ZVZ7</accession>
<sequence length="237" mass="27086">MRPLAVDDIILAEHPLAILPIKWVSTNVPPNGEFAAYDEWYQYAMNEREELLKLVLARMAPEKQAAYCMLANSHQRDGSGPLSGIVCTNGYTLGLDPWFDIVPDIAERDEYQTAMCGVCEMLSRINHRQDPEDAVRAWLSNKKLAKDHLIKDSLQMMQLLEDEGLEVNWRYKGHAAVLAMVCAATGQRKNYLQARKKVMALSMACVPGKGCWLMELLPEVPEHQEFWMKRLRSRRLL</sequence>
<organism evidence="1 2">
    <name type="scientific">Hericium alpestre</name>
    <dbReference type="NCBI Taxonomy" id="135208"/>
    <lineage>
        <taxon>Eukaryota</taxon>
        <taxon>Fungi</taxon>
        <taxon>Dikarya</taxon>
        <taxon>Basidiomycota</taxon>
        <taxon>Agaricomycotina</taxon>
        <taxon>Agaricomycetes</taxon>
        <taxon>Russulales</taxon>
        <taxon>Hericiaceae</taxon>
        <taxon>Hericium</taxon>
    </lineage>
</organism>
<dbReference type="EMBL" id="SFCI01000579">
    <property type="protein sequence ID" value="TFY78992.1"/>
    <property type="molecule type" value="Genomic_DNA"/>
</dbReference>
<dbReference type="Proteomes" id="UP000298061">
    <property type="component" value="Unassembled WGS sequence"/>
</dbReference>
<gene>
    <name evidence="1" type="ORF">EWM64_g5024</name>
</gene>
<dbReference type="OrthoDB" id="265717at2759"/>
<reference evidence="1 2" key="1">
    <citation type="submission" date="2019-02" db="EMBL/GenBank/DDBJ databases">
        <title>Genome sequencing of the rare red list fungi Hericium alpestre (H. flagellum).</title>
        <authorList>
            <person name="Buettner E."/>
            <person name="Kellner H."/>
        </authorList>
    </citation>
    <scope>NUCLEOTIDE SEQUENCE [LARGE SCALE GENOMIC DNA]</scope>
    <source>
        <strain evidence="1 2">DSM 108284</strain>
    </source>
</reference>